<dbReference type="Gene3D" id="3.40.50.12780">
    <property type="entry name" value="N-terminal domain of ligase-like"/>
    <property type="match status" value="1"/>
</dbReference>
<dbReference type="PANTHER" id="PTHR24096">
    <property type="entry name" value="LONG-CHAIN-FATTY-ACID--COA LIGASE"/>
    <property type="match status" value="1"/>
</dbReference>
<dbReference type="InterPro" id="IPR025110">
    <property type="entry name" value="AMP-bd_C"/>
</dbReference>
<dbReference type="STRING" id="3983.A0A2C9U3R7"/>
<comment type="catalytic activity">
    <reaction evidence="6">
        <text>(E)-4-coumarate + ATP + CoA = (E)-4-coumaroyl-CoA + AMP + diphosphate</text>
        <dbReference type="Rhea" id="RHEA:19641"/>
        <dbReference type="ChEBI" id="CHEBI:12876"/>
        <dbReference type="ChEBI" id="CHEBI:30616"/>
        <dbReference type="ChEBI" id="CHEBI:33019"/>
        <dbReference type="ChEBI" id="CHEBI:57287"/>
        <dbReference type="ChEBI" id="CHEBI:85008"/>
        <dbReference type="ChEBI" id="CHEBI:456215"/>
        <dbReference type="EC" id="6.2.1.12"/>
    </reaction>
    <physiologicalReaction direction="left-to-right" evidence="6">
        <dbReference type="Rhea" id="RHEA:19642"/>
    </physiologicalReaction>
</comment>
<feature type="domain" description="AMP-binding enzyme C-terminal" evidence="9">
    <location>
        <begin position="472"/>
        <end position="546"/>
    </location>
</feature>
<dbReference type="GO" id="GO:0016207">
    <property type="term" value="F:4-coumarate-CoA ligase activity"/>
    <property type="evidence" value="ECO:0007669"/>
    <property type="project" value="UniProtKB-EC"/>
</dbReference>
<dbReference type="CDD" id="cd05904">
    <property type="entry name" value="4CL"/>
    <property type="match status" value="1"/>
</dbReference>
<name>A0A2C9U3R7_MANES</name>
<keyword evidence="11" id="KW-1185">Reference proteome</keyword>
<dbReference type="GO" id="GO:0005777">
    <property type="term" value="C:peroxisome"/>
    <property type="evidence" value="ECO:0000318"/>
    <property type="project" value="GO_Central"/>
</dbReference>
<evidence type="ECO:0000256" key="5">
    <source>
        <dbReference type="ARBA" id="ARBA00022840"/>
    </source>
</evidence>
<dbReference type="OrthoDB" id="10253869at2759"/>
<comment type="similarity">
    <text evidence="1">Belongs to the ATP-dependent AMP-binding enzyme family.</text>
</comment>
<dbReference type="Pfam" id="PF13193">
    <property type="entry name" value="AMP-binding_C"/>
    <property type="match status" value="1"/>
</dbReference>
<evidence type="ECO:0000256" key="4">
    <source>
        <dbReference type="ARBA" id="ARBA00022741"/>
    </source>
</evidence>
<evidence type="ECO:0000256" key="2">
    <source>
        <dbReference type="ARBA" id="ARBA00012959"/>
    </source>
</evidence>
<comment type="caution">
    <text evidence="10">The sequence shown here is derived from an EMBL/GenBank/DDBJ whole genome shotgun (WGS) entry which is preliminary data.</text>
</comment>
<dbReference type="FunFam" id="3.30.300.30:FF:000007">
    <property type="entry name" value="4-coumarate--CoA ligase 2"/>
    <property type="match status" value="1"/>
</dbReference>
<keyword evidence="5" id="KW-0067">ATP-binding</keyword>
<proteinExistence type="inferred from homology"/>
<dbReference type="GO" id="GO:0016405">
    <property type="term" value="F:CoA-ligase activity"/>
    <property type="evidence" value="ECO:0000318"/>
    <property type="project" value="GO_Central"/>
</dbReference>
<dbReference type="GO" id="GO:0005524">
    <property type="term" value="F:ATP binding"/>
    <property type="evidence" value="ECO:0007669"/>
    <property type="project" value="UniProtKB-KW"/>
</dbReference>
<dbReference type="InterPro" id="IPR042099">
    <property type="entry name" value="ANL_N_sf"/>
</dbReference>
<sequence>MGSQPAQVTKLADTMKPTFPEWYSPQTGIYSSKYPTIPLPTDPFLDVVSFIFSHNHNGQTALIDHLSGSSISYSDLFPLVKSIASALHSILGIKQGDVVLLLLPNSIYFPIIFLAVLYVGAIVTTMNPLSTLLEIKKQIVDCKACMAFSVLEKASKLQSLGIPIICVPENVNFLKEKKEFEVFYKLVYGNVDLGLRPVIRQEDTAAILYSSGTTGASKGAILTHRNFISVVELFIRFEASQYEYSSSENVYLAALPMFHVYGLSLFVIGLLSLGTSIVVMRKFDANEMVKAIDGYGVTHFPVVPPILQALTKKANSVSANCFKSLKQVSCGGAPLYGKTIQDFLEILPHVDFIQGYGMTELTAVGTRGFNTEHFQKYSSIGLLAPNMQAKVMDWITGCSLPPGCSGELWIRGPAVMKEYLNNSKATASTIDKDGWLHTGDIVYIDYDGYLHIVDRLKEIIKYKGFQIAPADLEAVLISHPDILDAAVTAAADKECGEIPVAFLVKRSGNNLTQEEVINHVAEQVAPYKKVRKVIFVESIPKSAAGKILRRELRHYLTSRL</sequence>
<feature type="domain" description="AMP-dependent synthetase/ligase" evidence="8">
    <location>
        <begin position="55"/>
        <end position="420"/>
    </location>
</feature>
<dbReference type="EC" id="6.2.1.12" evidence="2"/>
<dbReference type="OMA" id="YIMPKFD"/>
<dbReference type="PANTHER" id="PTHR24096:SF149">
    <property type="entry name" value="AMP-BINDING DOMAIN-CONTAINING PROTEIN-RELATED"/>
    <property type="match status" value="1"/>
</dbReference>
<dbReference type="GO" id="GO:0006744">
    <property type="term" value="P:ubiquinone biosynthetic process"/>
    <property type="evidence" value="ECO:0000318"/>
    <property type="project" value="GO_Central"/>
</dbReference>
<dbReference type="FunFam" id="3.40.50.12780:FF:000003">
    <property type="entry name" value="Long-chain-fatty-acid--CoA ligase FadD"/>
    <property type="match status" value="1"/>
</dbReference>
<dbReference type="InterPro" id="IPR020845">
    <property type="entry name" value="AMP-binding_CS"/>
</dbReference>
<gene>
    <name evidence="10" type="ORF">MANES_17G006400v8</name>
</gene>
<keyword evidence="7" id="KW-0472">Membrane</keyword>
<dbReference type="AlphaFoldDB" id="A0A2C9U3R7"/>
<dbReference type="EMBL" id="CM004403">
    <property type="protein sequence ID" value="OAY24327.1"/>
    <property type="molecule type" value="Genomic_DNA"/>
</dbReference>
<dbReference type="InterPro" id="IPR000873">
    <property type="entry name" value="AMP-dep_synth/lig_dom"/>
</dbReference>
<feature type="transmembrane region" description="Helical" evidence="7">
    <location>
        <begin position="258"/>
        <end position="280"/>
    </location>
</feature>
<evidence type="ECO:0000256" key="1">
    <source>
        <dbReference type="ARBA" id="ARBA00006432"/>
    </source>
</evidence>
<keyword evidence="7" id="KW-0812">Transmembrane</keyword>
<accession>A0A2C9U3R7</accession>
<evidence type="ECO:0000256" key="7">
    <source>
        <dbReference type="SAM" id="Phobius"/>
    </source>
</evidence>
<dbReference type="Pfam" id="PF00501">
    <property type="entry name" value="AMP-binding"/>
    <property type="match status" value="1"/>
</dbReference>
<evidence type="ECO:0000259" key="8">
    <source>
        <dbReference type="Pfam" id="PF00501"/>
    </source>
</evidence>
<feature type="transmembrane region" description="Helical" evidence="7">
    <location>
        <begin position="98"/>
        <end position="123"/>
    </location>
</feature>
<dbReference type="Proteomes" id="UP000091857">
    <property type="component" value="Chromosome 17"/>
</dbReference>
<evidence type="ECO:0000313" key="11">
    <source>
        <dbReference type="Proteomes" id="UP000091857"/>
    </source>
</evidence>
<dbReference type="PROSITE" id="PS00455">
    <property type="entry name" value="AMP_BINDING"/>
    <property type="match status" value="1"/>
</dbReference>
<reference evidence="11" key="1">
    <citation type="journal article" date="2016" name="Nat. Biotechnol.">
        <title>Sequencing wild and cultivated cassava and related species reveals extensive interspecific hybridization and genetic diversity.</title>
        <authorList>
            <person name="Bredeson J.V."/>
            <person name="Lyons J.B."/>
            <person name="Prochnik S.E."/>
            <person name="Wu G.A."/>
            <person name="Ha C.M."/>
            <person name="Edsinger-Gonzales E."/>
            <person name="Grimwood J."/>
            <person name="Schmutz J."/>
            <person name="Rabbi I.Y."/>
            <person name="Egesi C."/>
            <person name="Nauluvula P."/>
            <person name="Lebot V."/>
            <person name="Ndunguru J."/>
            <person name="Mkamilo G."/>
            <person name="Bart R.S."/>
            <person name="Setter T.L."/>
            <person name="Gleadow R.M."/>
            <person name="Kulakow P."/>
            <person name="Ferguson M.E."/>
            <person name="Rounsley S."/>
            <person name="Rokhsar D.S."/>
        </authorList>
    </citation>
    <scope>NUCLEOTIDE SEQUENCE [LARGE SCALE GENOMIC DNA]</scope>
    <source>
        <strain evidence="11">cv. AM560-2</strain>
    </source>
</reference>
<organism evidence="10 11">
    <name type="scientific">Manihot esculenta</name>
    <name type="common">Cassava</name>
    <name type="synonym">Jatropha manihot</name>
    <dbReference type="NCBI Taxonomy" id="3983"/>
    <lineage>
        <taxon>Eukaryota</taxon>
        <taxon>Viridiplantae</taxon>
        <taxon>Streptophyta</taxon>
        <taxon>Embryophyta</taxon>
        <taxon>Tracheophyta</taxon>
        <taxon>Spermatophyta</taxon>
        <taxon>Magnoliopsida</taxon>
        <taxon>eudicotyledons</taxon>
        <taxon>Gunneridae</taxon>
        <taxon>Pentapetalae</taxon>
        <taxon>rosids</taxon>
        <taxon>fabids</taxon>
        <taxon>Malpighiales</taxon>
        <taxon>Euphorbiaceae</taxon>
        <taxon>Crotonoideae</taxon>
        <taxon>Manihoteae</taxon>
        <taxon>Manihot</taxon>
    </lineage>
</organism>
<dbReference type="SUPFAM" id="SSF56801">
    <property type="entry name" value="Acetyl-CoA synthetase-like"/>
    <property type="match status" value="1"/>
</dbReference>
<keyword evidence="7" id="KW-1133">Transmembrane helix</keyword>
<keyword evidence="4" id="KW-0547">Nucleotide-binding</keyword>
<keyword evidence="3" id="KW-0436">Ligase</keyword>
<evidence type="ECO:0000256" key="3">
    <source>
        <dbReference type="ARBA" id="ARBA00022598"/>
    </source>
</evidence>
<dbReference type="InterPro" id="IPR045851">
    <property type="entry name" value="AMP-bd_C_sf"/>
</dbReference>
<dbReference type="Gramene" id="Manes.17G006400.1.v8.1">
    <property type="protein sequence ID" value="Manes.17G006400.1.v8.1.CDS"/>
    <property type="gene ID" value="Manes.17G006400.v8.1"/>
</dbReference>
<protein>
    <recommendedName>
        <fullName evidence="2">4-coumarate--CoA ligase</fullName>
        <ecNumber evidence="2">6.2.1.12</ecNumber>
    </recommendedName>
</protein>
<dbReference type="Gene3D" id="3.30.300.30">
    <property type="match status" value="1"/>
</dbReference>
<evidence type="ECO:0000256" key="6">
    <source>
        <dbReference type="ARBA" id="ARBA00034252"/>
    </source>
</evidence>
<evidence type="ECO:0000259" key="9">
    <source>
        <dbReference type="Pfam" id="PF13193"/>
    </source>
</evidence>
<evidence type="ECO:0000313" key="10">
    <source>
        <dbReference type="EMBL" id="OAY24327.1"/>
    </source>
</evidence>